<comment type="caution">
    <text evidence="8">The sequence shown here is derived from an EMBL/GenBank/DDBJ whole genome shotgun (WGS) entry which is preliminary data.</text>
</comment>
<proteinExistence type="inferred from homology"/>
<dbReference type="SUPFAM" id="SSF53383">
    <property type="entry name" value="PLP-dependent transferases"/>
    <property type="match status" value="1"/>
</dbReference>
<dbReference type="Pfam" id="PF03711">
    <property type="entry name" value="OKR_DC_1_C"/>
    <property type="match status" value="1"/>
</dbReference>
<organism evidence="8 9">
    <name type="scientific">Gracilibacillus thailandensis</name>
    <dbReference type="NCBI Taxonomy" id="563735"/>
    <lineage>
        <taxon>Bacteria</taxon>
        <taxon>Bacillati</taxon>
        <taxon>Bacillota</taxon>
        <taxon>Bacilli</taxon>
        <taxon>Bacillales</taxon>
        <taxon>Bacillaceae</taxon>
        <taxon>Gracilibacillus</taxon>
    </lineage>
</organism>
<dbReference type="InterPro" id="IPR015424">
    <property type="entry name" value="PyrdxlP-dep_Trfase"/>
</dbReference>
<dbReference type="RefSeq" id="WP_153836827.1">
    <property type="nucleotide sequence ID" value="NZ_JBHUMW010000028.1"/>
</dbReference>
<dbReference type="InterPro" id="IPR008286">
    <property type="entry name" value="Prn/Lys/Arg_de-COase_C"/>
</dbReference>
<evidence type="ECO:0000259" key="7">
    <source>
        <dbReference type="Pfam" id="PF03711"/>
    </source>
</evidence>
<protein>
    <submittedName>
        <fullName evidence="8">Aminotransferase class I/II-fold pyridoxal phosphate-dependent enzyme</fullName>
    </submittedName>
</protein>
<evidence type="ECO:0000313" key="9">
    <source>
        <dbReference type="Proteomes" id="UP000435187"/>
    </source>
</evidence>
<comment type="cofactor">
    <cofactor evidence="1">
        <name>pyridoxal 5'-phosphate</name>
        <dbReference type="ChEBI" id="CHEBI:597326"/>
    </cofactor>
</comment>
<evidence type="ECO:0000313" key="8">
    <source>
        <dbReference type="EMBL" id="MRI68339.1"/>
    </source>
</evidence>
<feature type="domain" description="Orn/Lys/Arg decarboxylase C-terminal" evidence="7">
    <location>
        <begin position="398"/>
        <end position="452"/>
    </location>
</feature>
<dbReference type="Pfam" id="PF01276">
    <property type="entry name" value="OKR_DC_1"/>
    <property type="match status" value="1"/>
</dbReference>
<keyword evidence="4" id="KW-0663">Pyridoxal phosphate</keyword>
<evidence type="ECO:0000256" key="1">
    <source>
        <dbReference type="ARBA" id="ARBA00001933"/>
    </source>
</evidence>
<dbReference type="GO" id="GO:0008483">
    <property type="term" value="F:transaminase activity"/>
    <property type="evidence" value="ECO:0007669"/>
    <property type="project" value="UniProtKB-KW"/>
</dbReference>
<dbReference type="PANTHER" id="PTHR43277:SF3">
    <property type="entry name" value="DECARBOXYLASE, PUTATIVE-RELATED"/>
    <property type="match status" value="1"/>
</dbReference>
<evidence type="ECO:0000256" key="2">
    <source>
        <dbReference type="ARBA" id="ARBA00010671"/>
    </source>
</evidence>
<dbReference type="GO" id="GO:0016831">
    <property type="term" value="F:carboxy-lyase activity"/>
    <property type="evidence" value="ECO:0007669"/>
    <property type="project" value="UniProtKB-KW"/>
</dbReference>
<dbReference type="AlphaFoldDB" id="A0A6N7R534"/>
<keyword evidence="9" id="KW-1185">Reference proteome</keyword>
<accession>A0A6N7R534</accession>
<dbReference type="InterPro" id="IPR036633">
    <property type="entry name" value="Prn/Lys/Arg_de-COase_C_sf"/>
</dbReference>
<evidence type="ECO:0000256" key="3">
    <source>
        <dbReference type="ARBA" id="ARBA00022793"/>
    </source>
</evidence>
<evidence type="ECO:0000256" key="4">
    <source>
        <dbReference type="ARBA" id="ARBA00022898"/>
    </source>
</evidence>
<keyword evidence="5" id="KW-0456">Lyase</keyword>
<name>A0A6N7R534_9BACI</name>
<gene>
    <name evidence="8" type="ORF">GH885_18695</name>
</gene>
<reference evidence="8 9" key="1">
    <citation type="submission" date="2019-10" db="EMBL/GenBank/DDBJ databases">
        <title>Gracilibacillus salitolerans sp. nov., a moderate halophile isolated from a saline soil in northwest China.</title>
        <authorList>
            <person name="Gan L."/>
        </authorList>
    </citation>
    <scope>NUCLEOTIDE SEQUENCE [LARGE SCALE GENOMIC DNA]</scope>
    <source>
        <strain evidence="8 9">TP2-8</strain>
    </source>
</reference>
<dbReference type="InterPro" id="IPR015421">
    <property type="entry name" value="PyrdxlP-dep_Trfase_major"/>
</dbReference>
<dbReference type="PANTHER" id="PTHR43277">
    <property type="entry name" value="ARGININE DECARBOXYLASE"/>
    <property type="match status" value="1"/>
</dbReference>
<dbReference type="InterPro" id="IPR000310">
    <property type="entry name" value="Orn/Lys/Arg_deCO2ase_major_dom"/>
</dbReference>
<comment type="similarity">
    <text evidence="2">Belongs to the Orn/Lys/Arg decarboxylase class-I family.</text>
</comment>
<dbReference type="InterPro" id="IPR052357">
    <property type="entry name" value="Orn_Lys_Arg_decarboxylase-I"/>
</dbReference>
<sequence length="478" mass="54207">MDNKQSQIPLYKAITDFIDNQNISLHVPGHKNGEIFVARAKEYFQSFLQMDLTELAGLDDLHAPEGVIQEAQQLAADWFQSSYTYFLVNGSTVGNLAMILATCDSGDQVLVQRNCHKSILHGMELAGVQPIFLPPAYNKINQRYTAPSVATVKKAITEYQEAKAVILTYPDYFGDIYPIQEIIDLAHSYNITVLVDEAHGCHFSLPSLPVPSTVELGADVVVQSAHKMTPALTMAAYLHVQSSRVARERISYYLQMLQSSSPSYPIMASLDLARYYLATFTPEQSKDLFAYIEKIRACFNDSDDWVLEQSDDPLKVCLRVKEGVNSQDVKQLFEEEKLYPELITDKHILFILGLEPTIDPNILIDKIRRITNRLIFCSKRATIEEKNHYFNEDITLLALSYADMRHQKQKWCNWKEAAGKITAEAIIPYPPGIPLLAKGEEISETKIKKIQDLLDQNISFQPKNRRNGLYIYDVTEGE</sequence>
<dbReference type="Gene3D" id="3.40.640.10">
    <property type="entry name" value="Type I PLP-dependent aspartate aminotransferase-like (Major domain)"/>
    <property type="match status" value="1"/>
</dbReference>
<keyword evidence="8" id="KW-0808">Transferase</keyword>
<dbReference type="CDD" id="cd00615">
    <property type="entry name" value="Orn_deC_like"/>
    <property type="match status" value="1"/>
</dbReference>
<evidence type="ECO:0000259" key="6">
    <source>
        <dbReference type="Pfam" id="PF01276"/>
    </source>
</evidence>
<dbReference type="Gene3D" id="3.90.105.10">
    <property type="entry name" value="Molybdopterin biosynthesis moea protein, domain 2"/>
    <property type="match status" value="1"/>
</dbReference>
<dbReference type="Proteomes" id="UP000435187">
    <property type="component" value="Unassembled WGS sequence"/>
</dbReference>
<dbReference type="SUPFAM" id="SSF55904">
    <property type="entry name" value="Ornithine decarboxylase C-terminal domain"/>
    <property type="match status" value="1"/>
</dbReference>
<dbReference type="EMBL" id="WJEE01000060">
    <property type="protein sequence ID" value="MRI68339.1"/>
    <property type="molecule type" value="Genomic_DNA"/>
</dbReference>
<feature type="domain" description="Orn/Lys/Arg decarboxylases family 1 pyridoxal-P attachment site" evidence="6">
    <location>
        <begin position="9"/>
        <end position="297"/>
    </location>
</feature>
<evidence type="ECO:0000256" key="5">
    <source>
        <dbReference type="ARBA" id="ARBA00023239"/>
    </source>
</evidence>
<keyword evidence="3" id="KW-0210">Decarboxylase</keyword>
<keyword evidence="8" id="KW-0032">Aminotransferase</keyword>